<dbReference type="InterPro" id="IPR004433">
    <property type="entry name" value="MenaQ_synth_MenD"/>
</dbReference>
<dbReference type="GO" id="GO:0030976">
    <property type="term" value="F:thiamine pyrophosphate binding"/>
    <property type="evidence" value="ECO:0007669"/>
    <property type="project" value="UniProtKB-UniRule"/>
</dbReference>
<comment type="subunit">
    <text evidence="6">Homodimer.</text>
</comment>
<comment type="similarity">
    <text evidence="6">Belongs to the TPP enzyme family. MenD subfamily.</text>
</comment>
<comment type="function">
    <text evidence="6">Catalyzes the thiamine diphosphate-dependent decarboxylation of 2-oxoglutarate and the subsequent addition of the resulting succinic semialdehyde-thiamine pyrophosphate anion to isochorismate to yield 2-succinyl-5-enolpyruvyl-6-hydroxy-3-cyclohexene-1-carboxylate (SEPHCHC).</text>
</comment>
<dbReference type="KEGG" id="mur:EQY75_07115"/>
<reference evidence="10 11" key="1">
    <citation type="submission" date="2019-01" db="EMBL/GenBank/DDBJ databases">
        <title>Muriicola soli sp. nov., isolated from soil.</title>
        <authorList>
            <person name="Kang H.J."/>
            <person name="Kim S.B."/>
        </authorList>
    </citation>
    <scope>NUCLEOTIDE SEQUENCE [LARGE SCALE GENOMIC DNA]</scope>
    <source>
        <strain evidence="10 11">MMS17-SY002</strain>
    </source>
</reference>
<gene>
    <name evidence="6 10" type="primary">menD</name>
    <name evidence="10" type="ORF">EQY75_07115</name>
</gene>
<keyword evidence="11" id="KW-1185">Reference proteome</keyword>
<feature type="domain" description="Thiamine pyrophosphate enzyme N-terminal TPP-binding" evidence="8">
    <location>
        <begin position="9"/>
        <end position="113"/>
    </location>
</feature>
<organism evidence="10 11">
    <name type="scientific">Muriicola soli</name>
    <dbReference type="NCBI Taxonomy" id="2507538"/>
    <lineage>
        <taxon>Bacteria</taxon>
        <taxon>Pseudomonadati</taxon>
        <taxon>Bacteroidota</taxon>
        <taxon>Flavobacteriia</taxon>
        <taxon>Flavobacteriales</taxon>
        <taxon>Flavobacteriaceae</taxon>
        <taxon>Muriicola</taxon>
    </lineage>
</organism>
<dbReference type="Pfam" id="PF16582">
    <property type="entry name" value="TPP_enzyme_M_2"/>
    <property type="match status" value="1"/>
</dbReference>
<dbReference type="CDD" id="cd02009">
    <property type="entry name" value="TPP_SHCHC_synthase"/>
    <property type="match status" value="1"/>
</dbReference>
<comment type="pathway">
    <text evidence="6">Quinol/quinone metabolism; menaquinone biosynthesis.</text>
</comment>
<dbReference type="CDD" id="cd07037">
    <property type="entry name" value="TPP_PYR_MenD"/>
    <property type="match status" value="1"/>
</dbReference>
<keyword evidence="5 6" id="KW-0464">Manganese</keyword>
<dbReference type="EC" id="2.2.1.9" evidence="6"/>
<evidence type="ECO:0000313" key="10">
    <source>
        <dbReference type="EMBL" id="QBA64320.1"/>
    </source>
</evidence>
<dbReference type="InterPro" id="IPR029061">
    <property type="entry name" value="THDP-binding"/>
</dbReference>
<evidence type="ECO:0000259" key="8">
    <source>
        <dbReference type="Pfam" id="PF02776"/>
    </source>
</evidence>
<name>A0A411EA36_9FLAO</name>
<dbReference type="PIRSF" id="PIRSF004983">
    <property type="entry name" value="MenD"/>
    <property type="match status" value="1"/>
</dbReference>
<dbReference type="UniPathway" id="UPA00079"/>
<keyword evidence="6" id="KW-0474">Menaquinone biosynthesis</keyword>
<feature type="domain" description="Menaquinone biosynthesis protein MenD middle" evidence="9">
    <location>
        <begin position="231"/>
        <end position="362"/>
    </location>
</feature>
<comment type="pathway">
    <text evidence="6">Quinol/quinone metabolism; 1,4-dihydroxy-2-naphthoate biosynthesis; 1,4-dihydroxy-2-naphthoate from chorismate: step 2/7.</text>
</comment>
<dbReference type="Gene3D" id="3.40.50.970">
    <property type="match status" value="2"/>
</dbReference>
<keyword evidence="3 6" id="KW-0460">Magnesium</keyword>
<evidence type="ECO:0000259" key="9">
    <source>
        <dbReference type="Pfam" id="PF16582"/>
    </source>
</evidence>
<dbReference type="Pfam" id="PF02776">
    <property type="entry name" value="TPP_enzyme_N"/>
    <property type="match status" value="1"/>
</dbReference>
<keyword evidence="4 6" id="KW-0786">Thiamine pyrophosphate</keyword>
<protein>
    <recommendedName>
        <fullName evidence="6">2-succinyl-5-enolpyruvyl-6-hydroxy-3-cyclohexene-1-carboxylate synthase</fullName>
        <shortName evidence="6">SEPHCHC synthase</shortName>
        <ecNumber evidence="6">2.2.1.9</ecNumber>
    </recommendedName>
    <alternativeName>
        <fullName evidence="6">Menaquinone biosynthesis protein MenD</fullName>
    </alternativeName>
</protein>
<dbReference type="Gene3D" id="3.40.50.1220">
    <property type="entry name" value="TPP-binding domain"/>
    <property type="match status" value="1"/>
</dbReference>
<dbReference type="GO" id="GO:0070204">
    <property type="term" value="F:2-succinyl-5-enolpyruvyl-6-hydroxy-3-cyclohexene-1-carboxylic-acid synthase activity"/>
    <property type="evidence" value="ECO:0007669"/>
    <property type="project" value="UniProtKB-UniRule"/>
</dbReference>
<evidence type="ECO:0000256" key="1">
    <source>
        <dbReference type="ARBA" id="ARBA00022679"/>
    </source>
</evidence>
<evidence type="ECO:0000256" key="5">
    <source>
        <dbReference type="ARBA" id="ARBA00023211"/>
    </source>
</evidence>
<keyword evidence="1 6" id="KW-0808">Transferase</keyword>
<evidence type="ECO:0000256" key="4">
    <source>
        <dbReference type="ARBA" id="ARBA00023052"/>
    </source>
</evidence>
<dbReference type="HAMAP" id="MF_01659">
    <property type="entry name" value="MenD"/>
    <property type="match status" value="1"/>
</dbReference>
<comment type="cofactor">
    <cofactor evidence="6">
        <name>thiamine diphosphate</name>
        <dbReference type="ChEBI" id="CHEBI:58937"/>
    </cofactor>
    <text evidence="6">Binds 1 thiamine pyrophosphate per subunit.</text>
</comment>
<dbReference type="Proteomes" id="UP000290889">
    <property type="component" value="Chromosome"/>
</dbReference>
<dbReference type="AlphaFoldDB" id="A0A411EA36"/>
<comment type="cofactor">
    <cofactor evidence="6">
        <name>Mg(2+)</name>
        <dbReference type="ChEBI" id="CHEBI:18420"/>
    </cofactor>
    <cofactor evidence="6">
        <name>Mn(2+)</name>
        <dbReference type="ChEBI" id="CHEBI:29035"/>
    </cofactor>
</comment>
<keyword evidence="2 6" id="KW-0479">Metal-binding</keyword>
<dbReference type="PANTHER" id="PTHR42916">
    <property type="entry name" value="2-SUCCINYL-5-ENOLPYRUVYL-6-HYDROXY-3-CYCLOHEXENE-1-CARBOXYLATE SYNTHASE"/>
    <property type="match status" value="1"/>
</dbReference>
<proteinExistence type="inferred from homology"/>
<evidence type="ECO:0000256" key="3">
    <source>
        <dbReference type="ARBA" id="ARBA00022842"/>
    </source>
</evidence>
<dbReference type="InterPro" id="IPR011766">
    <property type="entry name" value="TPP_enzyme_TPP-bd"/>
</dbReference>
<accession>A0A411EA36</accession>
<evidence type="ECO:0000313" key="11">
    <source>
        <dbReference type="Proteomes" id="UP000290889"/>
    </source>
</evidence>
<dbReference type="GO" id="GO:0030145">
    <property type="term" value="F:manganese ion binding"/>
    <property type="evidence" value="ECO:0007669"/>
    <property type="project" value="UniProtKB-UniRule"/>
</dbReference>
<dbReference type="SUPFAM" id="SSF52518">
    <property type="entry name" value="Thiamin diphosphate-binding fold (THDP-binding)"/>
    <property type="match status" value="2"/>
</dbReference>
<comment type="catalytic activity">
    <reaction evidence="6">
        <text>isochorismate + 2-oxoglutarate + H(+) = 5-enolpyruvoyl-6-hydroxy-2-succinyl-cyclohex-3-ene-1-carboxylate + CO2</text>
        <dbReference type="Rhea" id="RHEA:25593"/>
        <dbReference type="ChEBI" id="CHEBI:15378"/>
        <dbReference type="ChEBI" id="CHEBI:16526"/>
        <dbReference type="ChEBI" id="CHEBI:16810"/>
        <dbReference type="ChEBI" id="CHEBI:29780"/>
        <dbReference type="ChEBI" id="CHEBI:58818"/>
        <dbReference type="EC" id="2.2.1.9"/>
    </reaction>
</comment>
<dbReference type="Pfam" id="PF02775">
    <property type="entry name" value="TPP_enzyme_C"/>
    <property type="match status" value="1"/>
</dbReference>
<dbReference type="EMBL" id="CP035544">
    <property type="protein sequence ID" value="QBA64320.1"/>
    <property type="molecule type" value="Genomic_DNA"/>
</dbReference>
<evidence type="ECO:0000259" key="7">
    <source>
        <dbReference type="Pfam" id="PF02775"/>
    </source>
</evidence>
<dbReference type="GO" id="GO:0009234">
    <property type="term" value="P:menaquinone biosynthetic process"/>
    <property type="evidence" value="ECO:0007669"/>
    <property type="project" value="UniProtKB-UniRule"/>
</dbReference>
<dbReference type="RefSeq" id="WP_129604305.1">
    <property type="nucleotide sequence ID" value="NZ_CP035544.1"/>
</dbReference>
<dbReference type="UniPathway" id="UPA01057">
    <property type="reaction ID" value="UER00164"/>
</dbReference>
<dbReference type="NCBIfam" id="TIGR00173">
    <property type="entry name" value="menD"/>
    <property type="match status" value="1"/>
</dbReference>
<dbReference type="OrthoDB" id="9791859at2"/>
<dbReference type="GO" id="GO:0000287">
    <property type="term" value="F:magnesium ion binding"/>
    <property type="evidence" value="ECO:0007669"/>
    <property type="project" value="UniProtKB-UniRule"/>
</dbReference>
<sequence length="585" mass="66026">MRHPSIPSAQLLVQYCKAMDISQVVISPGSRNAPLIIGFSEDPFFNCYSIVDERAAAFFAIGITQQLKQPAIVLCTSGSALLNFYPAVAEAFYSDHPLLVVSADRPPYKIDIGDGQTIRQDRVFDRHIGYSANLKLDVSHATKSISTFAPQMLPEGRSVTNIQEEIWEYNKNELGRAFDVLFQKSLPVHINIPFEEPLYDTVSSLDKYLDLSSGQKSTNEEAGDLSDFQDQWNTASKKMILVGVMSPGEIETKWLQSLADDPSVLIFTETTSNLHHPNIIPSIDSIIFPIEKSEDREQKFKELQPEILLTFGGLVVSKKIKAFLRNYKPKQHWHVNQHKAFDTYFTLNHHFKTTASKFLSSFIPGITKTSSNYRSNWLGVRDGYMGRRQEYLKQIPFSDMWAFEKLIQSLPKDAMVQLANSSTVRYAQLFDMIPGQSVYCNRGTSGIDGSTSTAVGAAVHYKGPTVLITGDLSFFYDSNGLWNTFIRPDFRIILVNNGGGGIFRILPGKENSRNFKTFFETAHHMNAQPLCELFGFEYHMASDKAGLKNALNDFYTRSDQPKLLEVRTPADLNDKILLEYFDFIT</sequence>
<dbReference type="PANTHER" id="PTHR42916:SF1">
    <property type="entry name" value="PROTEIN PHYLLO, CHLOROPLASTIC"/>
    <property type="match status" value="1"/>
</dbReference>
<evidence type="ECO:0000256" key="2">
    <source>
        <dbReference type="ARBA" id="ARBA00022723"/>
    </source>
</evidence>
<dbReference type="InterPro" id="IPR032264">
    <property type="entry name" value="MenD_middle"/>
</dbReference>
<evidence type="ECO:0000256" key="6">
    <source>
        <dbReference type="HAMAP-Rule" id="MF_01659"/>
    </source>
</evidence>
<feature type="domain" description="Thiamine pyrophosphate enzyme TPP-binding" evidence="7">
    <location>
        <begin position="423"/>
        <end position="566"/>
    </location>
</feature>
<dbReference type="InterPro" id="IPR012001">
    <property type="entry name" value="Thiamin_PyroP_enz_TPP-bd_dom"/>
</dbReference>